<evidence type="ECO:0000256" key="1">
    <source>
        <dbReference type="ARBA" id="ARBA00022801"/>
    </source>
</evidence>
<reference evidence="3 4" key="1">
    <citation type="submission" date="2021-04" db="EMBL/GenBank/DDBJ databases">
        <authorList>
            <person name="Rodrigo-Torres L."/>
            <person name="Arahal R. D."/>
            <person name="Lucena T."/>
        </authorList>
    </citation>
    <scope>NUCLEOTIDE SEQUENCE [LARGE SCALE GENOMIC DNA]</scope>
    <source>
        <strain evidence="3 4">CECT 9623</strain>
    </source>
</reference>
<comment type="caution">
    <text evidence="3">The sequence shown here is derived from an EMBL/GenBank/DDBJ whole genome shotgun (WGS) entry which is preliminary data.</text>
</comment>
<dbReference type="Proteomes" id="UP000679725">
    <property type="component" value="Unassembled WGS sequence"/>
</dbReference>
<organism evidence="3 4">
    <name type="scientific">Dyadobacter linearis</name>
    <dbReference type="NCBI Taxonomy" id="2823330"/>
    <lineage>
        <taxon>Bacteria</taxon>
        <taxon>Pseudomonadati</taxon>
        <taxon>Bacteroidota</taxon>
        <taxon>Cytophagia</taxon>
        <taxon>Cytophagales</taxon>
        <taxon>Spirosomataceae</taxon>
        <taxon>Dyadobacter</taxon>
    </lineage>
</organism>
<gene>
    <name evidence="3" type="ORF">DYBT9623_03555</name>
</gene>
<dbReference type="Gene3D" id="3.40.50.1820">
    <property type="entry name" value="alpha/beta hydrolase"/>
    <property type="match status" value="1"/>
</dbReference>
<dbReference type="SUPFAM" id="SSF53474">
    <property type="entry name" value="alpha/beta-Hydrolases"/>
    <property type="match status" value="1"/>
</dbReference>
<feature type="domain" description="AB hydrolase-1" evidence="2">
    <location>
        <begin position="77"/>
        <end position="310"/>
    </location>
</feature>
<name>A0ABN7RBI2_9BACT</name>
<dbReference type="PANTHER" id="PTHR43798:SF31">
    <property type="entry name" value="AB HYDROLASE SUPERFAMILY PROTEIN YCLE"/>
    <property type="match status" value="1"/>
</dbReference>
<dbReference type="Pfam" id="PF00561">
    <property type="entry name" value="Abhydrolase_1"/>
    <property type="match status" value="1"/>
</dbReference>
<proteinExistence type="predicted"/>
<dbReference type="PANTHER" id="PTHR43798">
    <property type="entry name" value="MONOACYLGLYCEROL LIPASE"/>
    <property type="match status" value="1"/>
</dbReference>
<evidence type="ECO:0000313" key="3">
    <source>
        <dbReference type="EMBL" id="CAG5071556.1"/>
    </source>
</evidence>
<dbReference type="EMBL" id="CAJRAU010000005">
    <property type="protein sequence ID" value="CAG5071556.1"/>
    <property type="molecule type" value="Genomic_DNA"/>
</dbReference>
<protein>
    <submittedName>
        <fullName evidence="3">Arylesterase</fullName>
        <ecNumber evidence="3">3.1.1.2</ecNumber>
    </submittedName>
</protein>
<accession>A0ABN7RBI2</accession>
<evidence type="ECO:0000259" key="2">
    <source>
        <dbReference type="Pfam" id="PF00561"/>
    </source>
</evidence>
<keyword evidence="1 3" id="KW-0378">Hydrolase</keyword>
<dbReference type="PRINTS" id="PR00111">
    <property type="entry name" value="ABHYDROLASE"/>
</dbReference>
<evidence type="ECO:0000313" key="4">
    <source>
        <dbReference type="Proteomes" id="UP000679725"/>
    </source>
</evidence>
<dbReference type="GO" id="GO:0004064">
    <property type="term" value="F:arylesterase activity"/>
    <property type="evidence" value="ECO:0007669"/>
    <property type="project" value="UniProtKB-EC"/>
</dbReference>
<dbReference type="InterPro" id="IPR029058">
    <property type="entry name" value="AB_hydrolase_fold"/>
</dbReference>
<sequence length="324" mass="36486">MSKRYDNRLTVSRLTQTIKLNTLMKTLALTIAFLFTFIQSQSLFAQTRKPAAFGREEYIEVEKNVKLHVIDLGEGQPVVLIHGWPLNNEMYEYQYQYLVEKGFRVIGISLRGFGKSDRPYGKYDFDTFSDDIKVVLEKLKIENATLGGFSMGSAVVLHYVTKYNGAHIKKLAIFGATGPSWKQREGHPYGITEQGAKDLIKQTKTNREQLVAGFGKAFEGQEGGLKSESIKWLESINLNASPYATTQAISALGDLDLRPVLGKIKMPVAIFHGVNDKLCDYAQAEQLNKAIEGSYIVKFEKGGHGFFIEEMDKFNTELEKFARN</sequence>
<dbReference type="InterPro" id="IPR000073">
    <property type="entry name" value="AB_hydrolase_1"/>
</dbReference>
<dbReference type="EC" id="3.1.1.2" evidence="3"/>
<dbReference type="InterPro" id="IPR050266">
    <property type="entry name" value="AB_hydrolase_sf"/>
</dbReference>
<keyword evidence="4" id="KW-1185">Reference proteome</keyword>